<dbReference type="EMBL" id="AZDK01000004">
    <property type="protein sequence ID" value="KRK60395.1"/>
    <property type="molecule type" value="Genomic_DNA"/>
</dbReference>
<evidence type="ECO:0000313" key="9">
    <source>
        <dbReference type="Proteomes" id="UP000051883"/>
    </source>
</evidence>
<sequence>MEVSMRLLSLTIDGFKSFANKTTIKFEEGMTGIVGPNGSGKSNIIEAIRWVMGEQSARHLRGDKMVDVIFNGSAGRVPLNRALVSITFDNSDHYLASDFNELTITRKLFRNGDSEYLLNGNKVRLKDIVDLFIDSGLGRESFSIISQGRIEAIFNGKPEDRRAIIETVAGVAKYRKNKQTAERRLEQTMDNLNRVNDIISELASQLEPLADQSALAKDYLEQKGQFDRLDQTRLVRSYDRQHKQLDQAQGKLADSRKLVAQYRQKTKTADAELERRKQQRAALQQQKDGINQTILRQTQLIADYHNQQSISTVKQQQQKQEQQRLTDQITANEQEQARLQEQLAGVRHDLTTHQAAMADHQQQLHQAEQQTASERLQQLQARLEELRSQQIELLQQQTTLHNQANYLQENHQQVLNVQKESAAELTALKEKQTAQQQELTAQRTKLAQQRQRVTATNQEIADVQAQLGQLTKRYQDQQRKWYQLLGDAHSTAARIKDFQAREDDYDGYYHGVQSVLRNRQQFPGLAGAVGELITTPAEVTTAIETVLGGQLQQLVVDSQATGKEIIRFLTRQRAGRVTILPLDTLRSRRPLTVWAALEGMAGYVGRATDLIQYDQRYQLIIDYLLGNTVVADNLDNATAIARAGRHQVRVVTLDGQLINASGAMTGGANRHQRAGVLTQKQTGQQLAALLAEQQQHAKQAEDAVAKLQASQQRGQAKLADLQATAQEQADELRAAEAGLNRLADQACTTEQRIDALQYQADEQTSRHGSYQDQLQTNTTAQQQIDEQLATVKEQTTVVNQQITQLRQNADAQNDQVHELQQWLAVAKERQQQYQRQLTTLEEQLTRLKTTAAGFNRQLRQLEERAQQQGSHGEDTATALATAKAALTDARQELAATDEQLATLADQLTAAENKQERLVALERAALDDLNSLNEQRVRCEGQLDQLLNQLRDHHSLTIAAARQKADQQISDGDLARRLKLLQRGLDELGEVNVSAIEEYDRVKERYDFLAGQQQDLTESRNQLQQTMDEMDGEVKQRFMATFKEVSAAFDETFRQIFAGGRAKLELTDPHALLTTGVDIMAQPPGKKNQHLNLLSGGERALTAITLLFAILKVRPVPFAILDEPEAALDEVNVQRFANYLQRFGKRGPQFIVITHRKGTMMGADVLYGVTMQESGVSKMVSVDVIDTLNDQEE</sequence>
<comment type="subunit">
    <text evidence="6">Homodimer.</text>
</comment>
<comment type="subcellular location">
    <subcellularLocation>
        <location evidence="6">Cytoplasm</location>
    </subcellularLocation>
</comment>
<dbReference type="Gene3D" id="3.30.70.1620">
    <property type="match status" value="1"/>
</dbReference>
<protein>
    <recommendedName>
        <fullName evidence="6">Chromosome partition protein Smc</fullName>
    </recommendedName>
</protein>
<dbReference type="CDD" id="cd03278">
    <property type="entry name" value="ABC_SMC_barmotin"/>
    <property type="match status" value="2"/>
</dbReference>
<evidence type="ECO:0000256" key="3">
    <source>
        <dbReference type="ARBA" id="ARBA00022840"/>
    </source>
</evidence>
<dbReference type="Gene3D" id="1.20.1060.20">
    <property type="match status" value="1"/>
</dbReference>
<feature type="coiled-coil region" evidence="6">
    <location>
        <begin position="171"/>
        <end position="205"/>
    </location>
</feature>
<feature type="coiled-coil region" evidence="6">
    <location>
        <begin position="245"/>
        <end position="396"/>
    </location>
</feature>
<dbReference type="InterPro" id="IPR010935">
    <property type="entry name" value="SMC_hinge"/>
</dbReference>
<name>A0ABR5P1G9_9LACO</name>
<feature type="coiled-coil region" evidence="6">
    <location>
        <begin position="823"/>
        <end position="948"/>
    </location>
</feature>
<comment type="caution">
    <text evidence="8">The sequence shown here is derived from an EMBL/GenBank/DDBJ whole genome shotgun (WGS) entry which is preliminary data.</text>
</comment>
<gene>
    <name evidence="6" type="primary">smc</name>
    <name evidence="8" type="ORF">FC31_GL001459</name>
</gene>
<accession>A0ABR5P1G9</accession>
<dbReference type="SMART" id="SM00968">
    <property type="entry name" value="SMC_hinge"/>
    <property type="match status" value="1"/>
</dbReference>
<evidence type="ECO:0000256" key="4">
    <source>
        <dbReference type="ARBA" id="ARBA00023054"/>
    </source>
</evidence>
<keyword evidence="9" id="KW-1185">Reference proteome</keyword>
<dbReference type="PANTHER" id="PTHR43977">
    <property type="entry name" value="STRUCTURAL MAINTENANCE OF CHROMOSOMES PROTEIN 3"/>
    <property type="match status" value="1"/>
</dbReference>
<dbReference type="InterPro" id="IPR027417">
    <property type="entry name" value="P-loop_NTPase"/>
</dbReference>
<feature type="coiled-coil region" evidence="6">
    <location>
        <begin position="422"/>
        <end position="480"/>
    </location>
</feature>
<keyword evidence="5 6" id="KW-0238">DNA-binding</keyword>
<feature type="coiled-coil region" evidence="6">
    <location>
        <begin position="690"/>
        <end position="745"/>
    </location>
</feature>
<dbReference type="Gene3D" id="3.40.50.300">
    <property type="entry name" value="P-loop containing nucleotide triphosphate hydrolases"/>
    <property type="match status" value="2"/>
</dbReference>
<dbReference type="NCBIfam" id="TIGR02168">
    <property type="entry name" value="SMC_prok_B"/>
    <property type="match status" value="1"/>
</dbReference>
<organism evidence="8 9">
    <name type="scientific">Limosilactobacillus antri DSM 16041</name>
    <dbReference type="NCBI Taxonomy" id="525309"/>
    <lineage>
        <taxon>Bacteria</taxon>
        <taxon>Bacillati</taxon>
        <taxon>Bacillota</taxon>
        <taxon>Bacilli</taxon>
        <taxon>Lactobacillales</taxon>
        <taxon>Lactobacillaceae</taxon>
        <taxon>Limosilactobacillus</taxon>
    </lineage>
</organism>
<evidence type="ECO:0000256" key="1">
    <source>
        <dbReference type="ARBA" id="ARBA00022490"/>
    </source>
</evidence>
<comment type="function">
    <text evidence="6">Required for chromosome condensation and partitioning.</text>
</comment>
<evidence type="ECO:0000313" key="8">
    <source>
        <dbReference type="EMBL" id="KRK60395.1"/>
    </source>
</evidence>
<dbReference type="Pfam" id="PF06470">
    <property type="entry name" value="SMC_hinge"/>
    <property type="match status" value="1"/>
</dbReference>
<keyword evidence="4 6" id="KW-0175">Coiled coil</keyword>
<dbReference type="InterPro" id="IPR011890">
    <property type="entry name" value="SMC_prok"/>
</dbReference>
<dbReference type="SUPFAM" id="SSF75553">
    <property type="entry name" value="Smc hinge domain"/>
    <property type="match status" value="1"/>
</dbReference>
<evidence type="ECO:0000256" key="2">
    <source>
        <dbReference type="ARBA" id="ARBA00022741"/>
    </source>
</evidence>
<feature type="binding site" evidence="6">
    <location>
        <begin position="36"/>
        <end position="43"/>
    </location>
    <ligand>
        <name>ATP</name>
        <dbReference type="ChEBI" id="CHEBI:30616"/>
    </ligand>
</feature>
<evidence type="ECO:0000256" key="5">
    <source>
        <dbReference type="ARBA" id="ARBA00023125"/>
    </source>
</evidence>
<dbReference type="PIRSF" id="PIRSF005719">
    <property type="entry name" value="SMC"/>
    <property type="match status" value="1"/>
</dbReference>
<dbReference type="HAMAP" id="MF_01894">
    <property type="entry name" value="Smc_prok"/>
    <property type="match status" value="1"/>
</dbReference>
<keyword evidence="2 6" id="KW-0547">Nucleotide-binding</keyword>
<dbReference type="InterPro" id="IPR024704">
    <property type="entry name" value="SMC"/>
</dbReference>
<feature type="domain" description="SMC hinge" evidence="7">
    <location>
        <begin position="523"/>
        <end position="641"/>
    </location>
</feature>
<keyword evidence="1 6" id="KW-0963">Cytoplasm</keyword>
<keyword evidence="3 6" id="KW-0067">ATP-binding</keyword>
<comment type="similarity">
    <text evidence="6">Belongs to the SMC family.</text>
</comment>
<reference evidence="8 9" key="1">
    <citation type="journal article" date="2015" name="Genome Announc.">
        <title>Expanding the biotechnology potential of lactobacilli through comparative genomics of 213 strains and associated genera.</title>
        <authorList>
            <person name="Sun Z."/>
            <person name="Harris H.M."/>
            <person name="McCann A."/>
            <person name="Guo C."/>
            <person name="Argimon S."/>
            <person name="Zhang W."/>
            <person name="Yang X."/>
            <person name="Jeffery I.B."/>
            <person name="Cooney J.C."/>
            <person name="Kagawa T.F."/>
            <person name="Liu W."/>
            <person name="Song Y."/>
            <person name="Salvetti E."/>
            <person name="Wrobel A."/>
            <person name="Rasinkangas P."/>
            <person name="Parkhill J."/>
            <person name="Rea M.C."/>
            <person name="O'Sullivan O."/>
            <person name="Ritari J."/>
            <person name="Douillard F.P."/>
            <person name="Paul Ross R."/>
            <person name="Yang R."/>
            <person name="Briner A.E."/>
            <person name="Felis G.E."/>
            <person name="de Vos W.M."/>
            <person name="Barrangou R."/>
            <person name="Klaenhammer T.R."/>
            <person name="Caufield P.W."/>
            <person name="Cui Y."/>
            <person name="Zhang H."/>
            <person name="O'Toole P.W."/>
        </authorList>
    </citation>
    <scope>NUCLEOTIDE SEQUENCE [LARGE SCALE GENOMIC DNA]</scope>
    <source>
        <strain evidence="8 9">DSM 16041</strain>
    </source>
</reference>
<dbReference type="Pfam" id="PF02463">
    <property type="entry name" value="SMC_N"/>
    <property type="match status" value="1"/>
</dbReference>
<evidence type="ECO:0000259" key="7">
    <source>
        <dbReference type="SMART" id="SM00968"/>
    </source>
</evidence>
<dbReference type="InterPro" id="IPR003395">
    <property type="entry name" value="RecF/RecN/SMC_N"/>
</dbReference>
<dbReference type="InterPro" id="IPR036277">
    <property type="entry name" value="SMC_hinge_sf"/>
</dbReference>
<dbReference type="SUPFAM" id="SSF52540">
    <property type="entry name" value="P-loop containing nucleoside triphosphate hydrolases"/>
    <property type="match status" value="1"/>
</dbReference>
<proteinExistence type="inferred from homology"/>
<evidence type="ECO:0000256" key="6">
    <source>
        <dbReference type="HAMAP-Rule" id="MF_01894"/>
    </source>
</evidence>
<comment type="domain">
    <text evidence="6">Contains large globular domains required for ATP hydrolysis at each terminus and a third globular domain forming a flexible hinge near the middle of the molecule. These domains are separated by coiled-coil structures.</text>
</comment>
<dbReference type="Proteomes" id="UP000051883">
    <property type="component" value="Unassembled WGS sequence"/>
</dbReference>